<keyword evidence="5" id="KW-1185">Reference proteome</keyword>
<protein>
    <recommendedName>
        <fullName evidence="3">Calponin-homology (CH) domain-containing protein</fullName>
    </recommendedName>
</protein>
<comment type="caution">
    <text evidence="4">The sequence shown here is derived from an EMBL/GenBank/DDBJ whole genome shotgun (WGS) entry which is preliminary data.</text>
</comment>
<proteinExistence type="predicted"/>
<gene>
    <name evidence="4" type="ORF">BSTOLATCC_MIC1318</name>
</gene>
<dbReference type="GO" id="GO:0005737">
    <property type="term" value="C:cytoplasm"/>
    <property type="evidence" value="ECO:0007669"/>
    <property type="project" value="UniProtKB-ARBA"/>
</dbReference>
<dbReference type="InterPro" id="IPR054517">
    <property type="entry name" value="SPEF2_D5"/>
</dbReference>
<dbReference type="Pfam" id="PF22946">
    <property type="entry name" value="SPEF2_D5"/>
    <property type="match status" value="1"/>
</dbReference>
<evidence type="ECO:0000256" key="2">
    <source>
        <dbReference type="SAM" id="MobiDB-lite"/>
    </source>
</evidence>
<evidence type="ECO:0000256" key="1">
    <source>
        <dbReference type="SAM" id="Coils"/>
    </source>
</evidence>
<feature type="coiled-coil region" evidence="1">
    <location>
        <begin position="175"/>
        <end position="202"/>
    </location>
</feature>
<dbReference type="Gene3D" id="3.40.50.300">
    <property type="entry name" value="P-loop containing nucleotide triphosphate hydrolases"/>
    <property type="match status" value="1"/>
</dbReference>
<name>A0AAU9I4U9_9CILI</name>
<dbReference type="InterPro" id="IPR052634">
    <property type="entry name" value="Sperm_flagellar-bone_growth"/>
</dbReference>
<feature type="domain" description="Calponin-homology (CH)" evidence="3">
    <location>
        <begin position="1"/>
        <end position="103"/>
    </location>
</feature>
<dbReference type="InterPro" id="IPR027417">
    <property type="entry name" value="P-loop_NTPase"/>
</dbReference>
<keyword evidence="1" id="KW-0175">Coiled coil</keyword>
<dbReference type="Pfam" id="PF06294">
    <property type="entry name" value="CH_2"/>
    <property type="match status" value="1"/>
</dbReference>
<dbReference type="EMBL" id="CAJZBQ010000002">
    <property type="protein sequence ID" value="CAG9310473.1"/>
    <property type="molecule type" value="Genomic_DNA"/>
</dbReference>
<sequence>MAQLLETWLNSEVELSKKVTNFEEDFSNGYLLGELLYKFNQQPDFDCFKDRHTRNYVLSNFTHMIDVFKSLGVKFDTNIINGIIKKENGAAIKLLYQLKMALEKTSPPTDVTLLKKGKLNEQPPVKSIRPERPQFDEMEKKNTVTRLQKMNRAQKEVDLDKKMDRFAQFQIKSEKRAQQDKINEAAREIKLKDEKRKALINKLQRNAGFMEDWEQKGVQDWNYNMEIKKNRENMELTYKLKQFQHAKDVADTMYTKEVNEEINGINEFEAKTMKEHGISTKPYKATQTMAQTVSYFRGSTPATITTQERDIKRRTMAARLNQLEVSEEVNYRQDLALKKLDILSNIEEDIANEIWKVTHYTELMVAHRKLRETRYERRREYDSEIAQLKERKMLERWIDNMWIEVELEEARAHRLEIDLQVEQRNEKGKDMENMIELLLGITEEVYAFQQNKNSEELDKRYWNEWVHLFKDGSNVIVGNNEALNIRELDDYILGKGQWNYNISVFNYKFSDALLKLIDWKFDSEVDNKGSLLPCPPIKLAMIGYPYSGKSTHAGRLRTRYNIDIIEVKDIIAKASIDILLEGKTLRDEDIVNLIVEKIMISNEAGWILVDFPTNSSQAKLLEEALTNFKDPIEKEKSQKEINIEKVLKIAPLECKPPENKDLYKSGLDYLIWLWADKRECLRRSFGRRIDPKTNLLYHIEDDVPTLNESPLVENLQPDDKINEHRGAIVDRMIALDRHTHELTEWLWQFGKDQKSILVNIDTNKPIMESGVEIEELVEELIQKRRELDEKLQREEEERKKQEDAVALEAQEALDRKRESAEMLKEDQRETALFEEPYQDKTFPVVQEKPDGLWEFWEVMQDIYVAALLQVFELERYQRTDSTQHLKQIQEEFLEFLYRPCEKQDLLNKFQMDFNQFSDENPDMREDQATIAELHQRTEDLCNQIWDIIEKRQLEAEEELKDIKNCGWLEGQSDLIMRQVQAILQSEYQRYGASIQVLTDYYATLEKRKLPKCEIPQIDLVLEGLNPSETIDKLCDRIAQTPPYVPAAEEEKEVKDPKAKKPAPKGKKEEEKIEKTEIQLEMEATIKKEHEILLYRVDRAKNWGKSRIKELEQETTKIYQRMEKWIYSAILAENKAVDEISNIIRNSIEKQIKIQPLLELKTLDAIIHENIITFETVPPPIIPPKEPISPTKISMPQLRSIVEEFLQYPLLINVNVLANIIFRRKKLSALLDNVDSLPEKWRLRSYGEIIGLVNTYDNEQRGFLKWTSFLSYLMQEAQNSQIEEISQLIKQKASNDILEAWEKELTSKKQLS</sequence>
<dbReference type="InterPro" id="IPR010441">
    <property type="entry name" value="CH_2"/>
</dbReference>
<dbReference type="InterPro" id="IPR001715">
    <property type="entry name" value="CH_dom"/>
</dbReference>
<dbReference type="PANTHER" id="PTHR14919:SF0">
    <property type="entry name" value="SPERM FLAGELLAR PROTEIN 2"/>
    <property type="match status" value="1"/>
</dbReference>
<feature type="coiled-coil region" evidence="1">
    <location>
        <begin position="770"/>
        <end position="829"/>
    </location>
</feature>
<accession>A0AAU9I4U9</accession>
<dbReference type="SUPFAM" id="SSF47576">
    <property type="entry name" value="Calponin-homology domain, CH-domain"/>
    <property type="match status" value="1"/>
</dbReference>
<organism evidence="4 5">
    <name type="scientific">Blepharisma stoltei</name>
    <dbReference type="NCBI Taxonomy" id="1481888"/>
    <lineage>
        <taxon>Eukaryota</taxon>
        <taxon>Sar</taxon>
        <taxon>Alveolata</taxon>
        <taxon>Ciliophora</taxon>
        <taxon>Postciliodesmatophora</taxon>
        <taxon>Heterotrichea</taxon>
        <taxon>Heterotrichida</taxon>
        <taxon>Blepharismidae</taxon>
        <taxon>Blepharisma</taxon>
    </lineage>
</organism>
<dbReference type="InterPro" id="IPR036872">
    <property type="entry name" value="CH_dom_sf"/>
</dbReference>
<dbReference type="SUPFAM" id="SSF52540">
    <property type="entry name" value="P-loop containing nucleoside triphosphate hydrolases"/>
    <property type="match status" value="1"/>
</dbReference>
<evidence type="ECO:0000313" key="5">
    <source>
        <dbReference type="Proteomes" id="UP001162131"/>
    </source>
</evidence>
<dbReference type="PROSITE" id="PS50021">
    <property type="entry name" value="CH"/>
    <property type="match status" value="1"/>
</dbReference>
<evidence type="ECO:0000259" key="3">
    <source>
        <dbReference type="PROSITE" id="PS50021"/>
    </source>
</evidence>
<dbReference type="PANTHER" id="PTHR14919">
    <property type="entry name" value="KPL2-RELATED"/>
    <property type="match status" value="1"/>
</dbReference>
<reference evidence="4" key="1">
    <citation type="submission" date="2021-09" db="EMBL/GenBank/DDBJ databases">
        <authorList>
            <consortium name="AG Swart"/>
            <person name="Singh M."/>
            <person name="Singh A."/>
            <person name="Seah K."/>
            <person name="Emmerich C."/>
        </authorList>
    </citation>
    <scope>NUCLEOTIDE SEQUENCE</scope>
    <source>
        <strain evidence="4">ATCC30299</strain>
    </source>
</reference>
<dbReference type="Gene3D" id="1.10.418.10">
    <property type="entry name" value="Calponin-like domain"/>
    <property type="match status" value="1"/>
</dbReference>
<evidence type="ECO:0000313" key="4">
    <source>
        <dbReference type="EMBL" id="CAG9310473.1"/>
    </source>
</evidence>
<feature type="region of interest" description="Disordered" evidence="2">
    <location>
        <begin position="1045"/>
        <end position="1071"/>
    </location>
</feature>
<dbReference type="Proteomes" id="UP001162131">
    <property type="component" value="Unassembled WGS sequence"/>
</dbReference>